<sequence>MTAIGMSAIRWILAPVLLTLILTICAHPVRRELERRGVSHGIATGSVILVVFFLLAGFAYTLVIAFSQFVAMLPEYSAQLADVGASLTSWLAGLGIDQAQIQQVTSSFTPGRIVTFFSGVLGNVFSLTGALVIVFTMLILMSADAVYIPTILRQLGAVQPDLVVAMLGYAHDVRRYMVVTTVLGIVQGALSTIALILLQVPAALLWGLLVFLCSFIPNVGYFFALVPPAFFGLLVGGWTTMIEVIVIYGIINAVVQSVIQPRVVGNAVALSQTLTFFSVLFWAAIIGPIGAIVAIPLTLLARTILIDAHPPAHWWRPAVGATAQTREILKAFDVTAKQDRKDKRALKHTTARPRRTAT</sequence>
<name>A0A7W8ZV05_9MICO</name>
<proteinExistence type="inferred from homology"/>
<evidence type="ECO:0000256" key="6">
    <source>
        <dbReference type="SAM" id="Phobius"/>
    </source>
</evidence>
<dbReference type="Proteomes" id="UP000561726">
    <property type="component" value="Unassembled WGS sequence"/>
</dbReference>
<feature type="transmembrane region" description="Helical" evidence="6">
    <location>
        <begin position="279"/>
        <end position="301"/>
    </location>
</feature>
<feature type="transmembrane region" description="Helical" evidence="6">
    <location>
        <begin position="204"/>
        <end position="226"/>
    </location>
</feature>
<accession>A0A7W8ZV05</accession>
<evidence type="ECO:0000256" key="1">
    <source>
        <dbReference type="ARBA" id="ARBA00004141"/>
    </source>
</evidence>
<keyword evidence="5 6" id="KW-0472">Membrane</keyword>
<evidence type="ECO:0000256" key="5">
    <source>
        <dbReference type="ARBA" id="ARBA00023136"/>
    </source>
</evidence>
<dbReference type="EMBL" id="JACHBQ010000001">
    <property type="protein sequence ID" value="MBB5640744.1"/>
    <property type="molecule type" value="Genomic_DNA"/>
</dbReference>
<comment type="similarity">
    <text evidence="2">Belongs to the autoinducer-2 exporter (AI-2E) (TC 2.A.86) family.</text>
</comment>
<dbReference type="GO" id="GO:0016020">
    <property type="term" value="C:membrane"/>
    <property type="evidence" value="ECO:0007669"/>
    <property type="project" value="UniProtKB-SubCell"/>
</dbReference>
<dbReference type="InterPro" id="IPR002549">
    <property type="entry name" value="AI-2E-like"/>
</dbReference>
<gene>
    <name evidence="7" type="ORF">BJ997_001292</name>
</gene>
<comment type="caution">
    <text evidence="7">The sequence shown here is derived from an EMBL/GenBank/DDBJ whole genome shotgun (WGS) entry which is preliminary data.</text>
</comment>
<feature type="transmembrane region" description="Helical" evidence="6">
    <location>
        <begin position="42"/>
        <end position="66"/>
    </location>
</feature>
<feature type="transmembrane region" description="Helical" evidence="6">
    <location>
        <begin position="233"/>
        <end position="259"/>
    </location>
</feature>
<keyword evidence="3 6" id="KW-0812">Transmembrane</keyword>
<evidence type="ECO:0000313" key="8">
    <source>
        <dbReference type="Proteomes" id="UP000561726"/>
    </source>
</evidence>
<protein>
    <submittedName>
        <fullName evidence="7">Putative PurR-regulated permease PerM</fullName>
    </submittedName>
</protein>
<dbReference type="PANTHER" id="PTHR21716">
    <property type="entry name" value="TRANSMEMBRANE PROTEIN"/>
    <property type="match status" value="1"/>
</dbReference>
<evidence type="ECO:0000256" key="4">
    <source>
        <dbReference type="ARBA" id="ARBA00022989"/>
    </source>
</evidence>
<reference evidence="7 8" key="1">
    <citation type="submission" date="2020-08" db="EMBL/GenBank/DDBJ databases">
        <title>Sequencing the genomes of 1000 actinobacteria strains.</title>
        <authorList>
            <person name="Klenk H.-P."/>
        </authorList>
    </citation>
    <scope>NUCLEOTIDE SEQUENCE [LARGE SCALE GENOMIC DNA]</scope>
    <source>
        <strain evidence="7 8">DSM 21065</strain>
    </source>
</reference>
<organism evidence="7 8">
    <name type="scientific">Cryobacterium roopkundense</name>
    <dbReference type="NCBI Taxonomy" id="1001240"/>
    <lineage>
        <taxon>Bacteria</taxon>
        <taxon>Bacillati</taxon>
        <taxon>Actinomycetota</taxon>
        <taxon>Actinomycetes</taxon>
        <taxon>Micrococcales</taxon>
        <taxon>Microbacteriaceae</taxon>
        <taxon>Cryobacterium</taxon>
    </lineage>
</organism>
<feature type="transmembrane region" description="Helical" evidence="6">
    <location>
        <begin position="176"/>
        <end position="198"/>
    </location>
</feature>
<evidence type="ECO:0000256" key="3">
    <source>
        <dbReference type="ARBA" id="ARBA00022692"/>
    </source>
</evidence>
<dbReference type="GO" id="GO:0055085">
    <property type="term" value="P:transmembrane transport"/>
    <property type="evidence" value="ECO:0007669"/>
    <property type="project" value="TreeGrafter"/>
</dbReference>
<evidence type="ECO:0000256" key="2">
    <source>
        <dbReference type="ARBA" id="ARBA00009773"/>
    </source>
</evidence>
<evidence type="ECO:0000313" key="7">
    <source>
        <dbReference type="EMBL" id="MBB5640744.1"/>
    </source>
</evidence>
<feature type="transmembrane region" description="Helical" evidence="6">
    <location>
        <begin position="113"/>
        <end position="140"/>
    </location>
</feature>
<dbReference type="PANTHER" id="PTHR21716:SF64">
    <property type="entry name" value="AI-2 TRANSPORT PROTEIN TQSA"/>
    <property type="match status" value="1"/>
</dbReference>
<dbReference type="AlphaFoldDB" id="A0A7W8ZV05"/>
<dbReference type="RefSeq" id="WP_236628883.1">
    <property type="nucleotide sequence ID" value="NZ_JACHBQ010000001.1"/>
</dbReference>
<dbReference type="Pfam" id="PF01594">
    <property type="entry name" value="AI-2E_transport"/>
    <property type="match status" value="1"/>
</dbReference>
<comment type="subcellular location">
    <subcellularLocation>
        <location evidence="1">Membrane</location>
        <topology evidence="1">Multi-pass membrane protein</topology>
    </subcellularLocation>
</comment>
<keyword evidence="4 6" id="KW-1133">Transmembrane helix</keyword>